<dbReference type="Proteomes" id="UP000236742">
    <property type="component" value="Unassembled WGS sequence"/>
</dbReference>
<organism evidence="2 3">
    <name type="scientific">Jhaorihella thermophila</name>
    <dbReference type="NCBI Taxonomy" id="488547"/>
    <lineage>
        <taxon>Bacteria</taxon>
        <taxon>Pseudomonadati</taxon>
        <taxon>Pseudomonadota</taxon>
        <taxon>Alphaproteobacteria</taxon>
        <taxon>Rhodobacterales</taxon>
        <taxon>Paracoccaceae</taxon>
        <taxon>Jhaorihella</taxon>
    </lineage>
</organism>
<keyword evidence="3" id="KW-1185">Reference proteome</keyword>
<evidence type="ECO:0000313" key="3">
    <source>
        <dbReference type="Proteomes" id="UP000236742"/>
    </source>
</evidence>
<feature type="signal peptide" evidence="1">
    <location>
        <begin position="1"/>
        <end position="22"/>
    </location>
</feature>
<feature type="chain" id="PRO_5009283825" evidence="1">
    <location>
        <begin position="23"/>
        <end position="135"/>
    </location>
</feature>
<dbReference type="RefSeq" id="WP_104006401.1">
    <property type="nucleotide sequence ID" value="NZ_FNVD01000001.1"/>
</dbReference>
<dbReference type="OrthoDB" id="7689766at2"/>
<sequence>MRFFHVFAAVLTFAVAAQPAYAFTSRNGARVNQVDAAVFEVVPRGASNGPDIWCAASEYARMQLGASWSAEIFVVRGRGPSVTTNRRTAVQFTLDPAAAGVTPSGGSISLNSLKAGEHMSVQLANTQCNVPFGRF</sequence>
<keyword evidence="1" id="KW-0732">Signal</keyword>
<dbReference type="AlphaFoldDB" id="A0A1H5S9M1"/>
<reference evidence="2 3" key="1">
    <citation type="submission" date="2016-10" db="EMBL/GenBank/DDBJ databases">
        <authorList>
            <person name="de Groot N.N."/>
        </authorList>
    </citation>
    <scope>NUCLEOTIDE SEQUENCE [LARGE SCALE GENOMIC DNA]</scope>
    <source>
        <strain evidence="2 3">DSM 23413</strain>
    </source>
</reference>
<protein>
    <submittedName>
        <fullName evidence="2">Uncharacterized protein</fullName>
    </submittedName>
</protein>
<dbReference type="EMBL" id="FNVD01000001">
    <property type="protein sequence ID" value="SEF46517.1"/>
    <property type="molecule type" value="Genomic_DNA"/>
</dbReference>
<name>A0A1H5S9M1_9RHOB</name>
<evidence type="ECO:0000256" key="1">
    <source>
        <dbReference type="SAM" id="SignalP"/>
    </source>
</evidence>
<proteinExistence type="predicted"/>
<evidence type="ECO:0000313" key="2">
    <source>
        <dbReference type="EMBL" id="SEF46517.1"/>
    </source>
</evidence>
<gene>
    <name evidence="2" type="ORF">SAMN05421751_101379</name>
</gene>
<accession>A0A1H5S9M1</accession>